<gene>
    <name evidence="2" type="ORF">HMPREF9013_1024</name>
</gene>
<dbReference type="AlphaFoldDB" id="D2MMP1"/>
<evidence type="ECO:0000313" key="3">
    <source>
        <dbReference type="Proteomes" id="UP000005017"/>
    </source>
</evidence>
<evidence type="ECO:0000256" key="1">
    <source>
        <dbReference type="SAM" id="Phobius"/>
    </source>
</evidence>
<accession>D2MMP1</accession>
<keyword evidence="1" id="KW-0472">Membrane</keyword>
<dbReference type="Proteomes" id="UP000005017">
    <property type="component" value="Unassembled WGS sequence"/>
</dbReference>
<feature type="transmembrane region" description="Helical" evidence="1">
    <location>
        <begin position="38"/>
        <end position="56"/>
    </location>
</feature>
<sequence>MNDKVIYPIGRILVIIMIADLCRKFINPLVFCEVIQPFQIMDGIEVILLVLVLIYLRKYNLMTGNKRKES</sequence>
<proteinExistence type="predicted"/>
<keyword evidence="1" id="KW-0812">Transmembrane</keyword>
<dbReference type="RefSeq" id="WP_006626662.1">
    <property type="nucleotide sequence ID" value="NZ_ADFR01000002.1"/>
</dbReference>
<keyword evidence="1" id="KW-1133">Transmembrane helix</keyword>
<protein>
    <submittedName>
        <fullName evidence="2">Uncharacterized protein</fullName>
    </submittedName>
</protein>
<comment type="caution">
    <text evidence="2">The sequence shown here is derived from an EMBL/GenBank/DDBJ whole genome shotgun (WGS) entry which is preliminary data.</text>
</comment>
<evidence type="ECO:0000313" key="2">
    <source>
        <dbReference type="EMBL" id="EFC06317.1"/>
    </source>
</evidence>
<dbReference type="EMBL" id="ADFR01000002">
    <property type="protein sequence ID" value="EFC06317.1"/>
    <property type="molecule type" value="Genomic_DNA"/>
</dbReference>
<keyword evidence="3" id="KW-1185">Reference proteome</keyword>
<reference evidence="3" key="1">
    <citation type="submission" date="2009-12" db="EMBL/GenBank/DDBJ databases">
        <title>Sequence of Clostridiales genomosp. BVAB3 str. UPII9-5.</title>
        <authorList>
            <person name="Madupu R."/>
            <person name="Durkin A.S."/>
            <person name="Torralba M."/>
            <person name="Methe B."/>
            <person name="Sutton G.G."/>
            <person name="Strausberg R.L."/>
            <person name="Nelson K.E."/>
        </authorList>
    </citation>
    <scope>NUCLEOTIDE SEQUENCE [LARGE SCALE GENOMIC DNA]</scope>
    <source>
        <strain evidence="3">W1219</strain>
    </source>
</reference>
<name>D2MMP1_9FIRM</name>
<organism evidence="2 3">
    <name type="scientific">Bulleidia extructa W1219</name>
    <dbReference type="NCBI Taxonomy" id="679192"/>
    <lineage>
        <taxon>Bacteria</taxon>
        <taxon>Bacillati</taxon>
        <taxon>Bacillota</taxon>
        <taxon>Erysipelotrichia</taxon>
        <taxon>Erysipelotrichales</taxon>
        <taxon>Erysipelotrichaceae</taxon>
        <taxon>Bulleidia</taxon>
    </lineage>
</organism>